<name>A0A369C8S0_9GAMM</name>
<evidence type="ECO:0000313" key="12">
    <source>
        <dbReference type="EMBL" id="RCX29931.1"/>
    </source>
</evidence>
<evidence type="ECO:0000256" key="2">
    <source>
        <dbReference type="ARBA" id="ARBA00021549"/>
    </source>
</evidence>
<comment type="caution">
    <text evidence="12">The sequence shown here is derived from an EMBL/GenBank/DDBJ whole genome shotgun (WGS) entry which is preliminary data.</text>
</comment>
<evidence type="ECO:0000256" key="1">
    <source>
        <dbReference type="ARBA" id="ARBA00004377"/>
    </source>
</evidence>
<dbReference type="InterPro" id="IPR045584">
    <property type="entry name" value="Pilin-like"/>
</dbReference>
<evidence type="ECO:0000259" key="11">
    <source>
        <dbReference type="Pfam" id="PF12019"/>
    </source>
</evidence>
<organism evidence="12 13">
    <name type="scientific">Thioalbus denitrificans</name>
    <dbReference type="NCBI Taxonomy" id="547122"/>
    <lineage>
        <taxon>Bacteria</taxon>
        <taxon>Pseudomonadati</taxon>
        <taxon>Pseudomonadota</taxon>
        <taxon>Gammaproteobacteria</taxon>
        <taxon>Chromatiales</taxon>
        <taxon>Ectothiorhodospiraceae</taxon>
        <taxon>Thioalbus</taxon>
    </lineage>
</organism>
<keyword evidence="13" id="KW-1185">Reference proteome</keyword>
<dbReference type="Pfam" id="PF12019">
    <property type="entry name" value="GspH"/>
    <property type="match status" value="1"/>
</dbReference>
<keyword evidence="4" id="KW-0488">Methylation</keyword>
<evidence type="ECO:0000256" key="6">
    <source>
        <dbReference type="ARBA" id="ARBA00022692"/>
    </source>
</evidence>
<accession>A0A369C8S0</accession>
<dbReference type="GO" id="GO:0015628">
    <property type="term" value="P:protein secretion by the type II secretion system"/>
    <property type="evidence" value="ECO:0007669"/>
    <property type="project" value="InterPro"/>
</dbReference>
<keyword evidence="3" id="KW-1003">Cell membrane</keyword>
<evidence type="ECO:0000256" key="8">
    <source>
        <dbReference type="ARBA" id="ARBA00023136"/>
    </source>
</evidence>
<dbReference type="EMBL" id="QPJY01000006">
    <property type="protein sequence ID" value="RCX29931.1"/>
    <property type="molecule type" value="Genomic_DNA"/>
</dbReference>
<keyword evidence="8" id="KW-0472">Membrane</keyword>
<keyword evidence="7" id="KW-1133">Transmembrane helix</keyword>
<dbReference type="AlphaFoldDB" id="A0A369C8S0"/>
<dbReference type="InterPro" id="IPR022346">
    <property type="entry name" value="T2SS_GspH"/>
</dbReference>
<dbReference type="Gene3D" id="3.55.40.10">
    <property type="entry name" value="minor pseudopilin epsh domain"/>
    <property type="match status" value="1"/>
</dbReference>
<protein>
    <recommendedName>
        <fullName evidence="2">Type II secretion system protein H</fullName>
    </recommendedName>
    <alternativeName>
        <fullName evidence="10">General secretion pathway protein H</fullName>
    </alternativeName>
</protein>
<dbReference type="Proteomes" id="UP000252707">
    <property type="component" value="Unassembled WGS sequence"/>
</dbReference>
<evidence type="ECO:0000256" key="9">
    <source>
        <dbReference type="ARBA" id="ARBA00025772"/>
    </source>
</evidence>
<comment type="subcellular location">
    <subcellularLocation>
        <location evidence="1">Cell inner membrane</location>
        <topology evidence="1">Single-pass membrane protein</topology>
    </subcellularLocation>
</comment>
<evidence type="ECO:0000256" key="5">
    <source>
        <dbReference type="ARBA" id="ARBA00022519"/>
    </source>
</evidence>
<dbReference type="SUPFAM" id="SSF54523">
    <property type="entry name" value="Pili subunits"/>
    <property type="match status" value="1"/>
</dbReference>
<proteinExistence type="inferred from homology"/>
<comment type="similarity">
    <text evidence="9">Belongs to the GSP H family.</text>
</comment>
<evidence type="ECO:0000313" key="13">
    <source>
        <dbReference type="Proteomes" id="UP000252707"/>
    </source>
</evidence>
<gene>
    <name evidence="12" type="ORF">DFQ59_106166</name>
</gene>
<evidence type="ECO:0000256" key="4">
    <source>
        <dbReference type="ARBA" id="ARBA00022481"/>
    </source>
</evidence>
<dbReference type="GO" id="GO:0015627">
    <property type="term" value="C:type II protein secretion system complex"/>
    <property type="evidence" value="ECO:0007669"/>
    <property type="project" value="InterPro"/>
</dbReference>
<evidence type="ECO:0000256" key="10">
    <source>
        <dbReference type="ARBA" id="ARBA00030775"/>
    </source>
</evidence>
<sequence>MELLVVLLLLSLLLAVVPPLFSRAFPGLEARGAARSLAASLRNARSEAVFSGHDQALIFDLENRRYQRQGSGRVTELPGALELELVTAREELLDERVGAIRFYPDGSSTGGRVTLGDERGGWMVDVDWLSGRIDIHERDAQ</sequence>
<evidence type="ECO:0000256" key="3">
    <source>
        <dbReference type="ARBA" id="ARBA00022475"/>
    </source>
</evidence>
<keyword evidence="6" id="KW-0812">Transmembrane</keyword>
<dbReference type="GO" id="GO:0005886">
    <property type="term" value="C:plasma membrane"/>
    <property type="evidence" value="ECO:0007669"/>
    <property type="project" value="UniProtKB-SubCell"/>
</dbReference>
<reference evidence="12 13" key="1">
    <citation type="submission" date="2018-07" db="EMBL/GenBank/DDBJ databases">
        <title>Genomic Encyclopedia of Type Strains, Phase IV (KMG-IV): sequencing the most valuable type-strain genomes for metagenomic binning, comparative biology and taxonomic classification.</title>
        <authorList>
            <person name="Goeker M."/>
        </authorList>
    </citation>
    <scope>NUCLEOTIDE SEQUENCE [LARGE SCALE GENOMIC DNA]</scope>
    <source>
        <strain evidence="12 13">DSM 26407</strain>
    </source>
</reference>
<feature type="domain" description="General secretion pathway GspH" evidence="11">
    <location>
        <begin position="33"/>
        <end position="128"/>
    </location>
</feature>
<evidence type="ECO:0000256" key="7">
    <source>
        <dbReference type="ARBA" id="ARBA00022989"/>
    </source>
</evidence>
<keyword evidence="5" id="KW-0997">Cell inner membrane</keyword>